<protein>
    <recommendedName>
        <fullName evidence="6">Fibronectin type-III domain-containing protein</fullName>
    </recommendedName>
</protein>
<dbReference type="AlphaFoldDB" id="A0AAN8ZW49"/>
<reference evidence="4 5" key="1">
    <citation type="submission" date="2023-11" db="EMBL/GenBank/DDBJ databases">
        <title>Halocaridina rubra genome assembly.</title>
        <authorList>
            <person name="Smith C."/>
        </authorList>
    </citation>
    <scope>NUCLEOTIDE SEQUENCE [LARGE SCALE GENOMIC DNA]</scope>
    <source>
        <strain evidence="4">EP-1</strain>
        <tissue evidence="4">Whole</tissue>
    </source>
</reference>
<evidence type="ECO:0000313" key="5">
    <source>
        <dbReference type="Proteomes" id="UP001381693"/>
    </source>
</evidence>
<dbReference type="EMBL" id="JAXCGZ010022917">
    <property type="protein sequence ID" value="KAK7021074.1"/>
    <property type="molecule type" value="Genomic_DNA"/>
</dbReference>
<keyword evidence="2" id="KW-0812">Transmembrane</keyword>
<feature type="transmembrane region" description="Helical" evidence="2">
    <location>
        <begin position="1051"/>
        <end position="1075"/>
    </location>
</feature>
<organism evidence="4 5">
    <name type="scientific">Halocaridina rubra</name>
    <name type="common">Hawaiian red shrimp</name>
    <dbReference type="NCBI Taxonomy" id="373956"/>
    <lineage>
        <taxon>Eukaryota</taxon>
        <taxon>Metazoa</taxon>
        <taxon>Ecdysozoa</taxon>
        <taxon>Arthropoda</taxon>
        <taxon>Crustacea</taxon>
        <taxon>Multicrustacea</taxon>
        <taxon>Malacostraca</taxon>
        <taxon>Eumalacostraca</taxon>
        <taxon>Eucarida</taxon>
        <taxon>Decapoda</taxon>
        <taxon>Pleocyemata</taxon>
        <taxon>Caridea</taxon>
        <taxon>Atyoidea</taxon>
        <taxon>Atyidae</taxon>
        <taxon>Halocaridina</taxon>
    </lineage>
</organism>
<keyword evidence="5" id="KW-1185">Reference proteome</keyword>
<gene>
    <name evidence="4" type="ORF">SK128_008539</name>
</gene>
<evidence type="ECO:0000256" key="1">
    <source>
        <dbReference type="SAM" id="MobiDB-lite"/>
    </source>
</evidence>
<evidence type="ECO:0008006" key="6">
    <source>
        <dbReference type="Google" id="ProtNLM"/>
    </source>
</evidence>
<evidence type="ECO:0000313" key="4">
    <source>
        <dbReference type="EMBL" id="KAK7021074.1"/>
    </source>
</evidence>
<comment type="caution">
    <text evidence="4">The sequence shown here is derived from an EMBL/GenBank/DDBJ whole genome shotgun (WGS) entry which is preliminary data.</text>
</comment>
<keyword evidence="2" id="KW-1133">Transmembrane helix</keyword>
<dbReference type="Proteomes" id="UP001381693">
    <property type="component" value="Unassembled WGS sequence"/>
</dbReference>
<evidence type="ECO:0000256" key="3">
    <source>
        <dbReference type="SAM" id="SignalP"/>
    </source>
</evidence>
<evidence type="ECO:0000256" key="2">
    <source>
        <dbReference type="SAM" id="Phobius"/>
    </source>
</evidence>
<keyword evidence="2" id="KW-0472">Membrane</keyword>
<proteinExistence type="predicted"/>
<feature type="signal peptide" evidence="3">
    <location>
        <begin position="1"/>
        <end position="25"/>
    </location>
</feature>
<feature type="chain" id="PRO_5042864612" description="Fibronectin type-III domain-containing protein" evidence="3">
    <location>
        <begin position="26"/>
        <end position="1201"/>
    </location>
</feature>
<sequence>MWERIMDFRMLIVALIFIVPVRVDCQPISLVIQEISRVMPPLGTDALHHHFKIVVSGVTFSEENVTWTCIGGDPGGVQFEITTDDCIFKNEICDLIYPSTLPDLNSIILLAKDSSNDVIAAGSAFLELRDLQARVAVVGSNNTDGFLRVQTGILNNVTLPGGDVCQNEQSPCYYSQKDLNEPIPEITRCNYLRTTAGEIIKHCDETYTEYKGLSEEPTFSLFNNELLTINYLANASKVEVLLVDPVDGSQISNADAGGVNCTLDEMEANSCLLEVDIPVGKDIIRVVVIPMNEDDFVLGSEAVPFEIFYVTWSQLATDTFMTTWTSSKLAAFTVFLTDSDGDTLDPLYQFELSCGKSATATKVACEAFFTNIELDTINTIIVKHSEDMNTVEMPFAVGENKPGVVITRITKNPESVQSTLRMDMETSNETPTSGRLIEVIFNYTELVNCVYNNECQASVSGNPDGYAVQCTLMNYAFVGEKYYIWIAYNASSNIQEVGLVYTTLKEIDVELDFVGDASLSATTLWASGTTEDMFVNGVLCESEPCFLLEYHSAFTYVPVCIKIVNAAIPTEEIDQCVDLTPTDKGGLMLTKFQLMNKNEVSVTASYTPGTTNVYIILYNASRTSWITTCMPEKDKICTGRLGDFPQDETSLLKALVVGESIIGEVTSSTTVEVEDLLFSFTRLFPATLVVEWTANNPEGYTSVLQELYNSLGVLSTEEPADVLCMETSCSAFYSGLNESSSYSVIVHKIGSSVSETIQTVHPSEVADSTNLPEIKVTKVTKVTADTTMVNFGSDSSLYFSMDVVVSMMNMGEFIQFISEAEEISKEQIKFNHIIPIFDAEKEVSFVFAYYDLDNVLSKRGLASVQLKDLDARLAWVNPPFVNPRSLRVDVGSQNEVVVGVETCHWENSPCYFLEDSLLPSTVERCEEITNSLDGQVVLQCDSEITLYAELKGLNVSVSGNNIKVNVPVHDPEDTYEVIIYDPKNTSAIFSEGNATCATAPGAPAWECTQRMRGSKEGKPVRILVIEIGPGGDVLKSAVSEVTIPSSGVENWVIAVSVLASVLGAALLAFVVIVVMRKKKSKKSMKDEVLTLSEVSKREGNLPLEEIESPYIEAPIRKRVPPPVPMKPIRRNSKQIGEPYADAPRRGSRLYSGEPSQSSYFHGQRNYGYEHGEHSQDMPPVLPRLNMRMQPGLRKNPAPGYY</sequence>
<keyword evidence="3" id="KW-0732">Signal</keyword>
<accession>A0AAN8ZW49</accession>
<feature type="region of interest" description="Disordered" evidence="1">
    <location>
        <begin position="1121"/>
        <end position="1175"/>
    </location>
</feature>
<name>A0AAN8ZW49_HALRR</name>